<dbReference type="EMBL" id="JACEEZ010015992">
    <property type="protein sequence ID" value="KAG0718495.1"/>
    <property type="molecule type" value="Genomic_DNA"/>
</dbReference>
<evidence type="ECO:0000313" key="2">
    <source>
        <dbReference type="Proteomes" id="UP000770661"/>
    </source>
</evidence>
<comment type="caution">
    <text evidence="1">The sequence shown here is derived from an EMBL/GenBank/DDBJ whole genome shotgun (WGS) entry which is preliminary data.</text>
</comment>
<accession>A0A8J4Y084</accession>
<proteinExistence type="predicted"/>
<organism evidence="1 2">
    <name type="scientific">Chionoecetes opilio</name>
    <name type="common">Atlantic snow crab</name>
    <name type="synonym">Cancer opilio</name>
    <dbReference type="NCBI Taxonomy" id="41210"/>
    <lineage>
        <taxon>Eukaryota</taxon>
        <taxon>Metazoa</taxon>
        <taxon>Ecdysozoa</taxon>
        <taxon>Arthropoda</taxon>
        <taxon>Crustacea</taxon>
        <taxon>Multicrustacea</taxon>
        <taxon>Malacostraca</taxon>
        <taxon>Eumalacostraca</taxon>
        <taxon>Eucarida</taxon>
        <taxon>Decapoda</taxon>
        <taxon>Pleocyemata</taxon>
        <taxon>Brachyura</taxon>
        <taxon>Eubrachyura</taxon>
        <taxon>Majoidea</taxon>
        <taxon>Majidae</taxon>
        <taxon>Chionoecetes</taxon>
    </lineage>
</organism>
<keyword evidence="2" id="KW-1185">Reference proteome</keyword>
<dbReference type="Proteomes" id="UP000770661">
    <property type="component" value="Unassembled WGS sequence"/>
</dbReference>
<sequence>MGVTMSSPSPRRWTTSRLCTGLPPQERKRYSIEEQHLLKLLRKLLTRMQGAQSDHQAAKTLSAEPRRTLPWDTQWCGQGQVRNPKIDNYSAILEYPAPYYSCEGPYAPFWYEGYHRRFCPTRRPVASLLTGTLGGCD</sequence>
<reference evidence="1" key="1">
    <citation type="submission" date="2020-07" db="EMBL/GenBank/DDBJ databases">
        <title>The High-quality genome of the commercially important snow crab, Chionoecetes opilio.</title>
        <authorList>
            <person name="Jeong J.-H."/>
            <person name="Ryu S."/>
        </authorList>
    </citation>
    <scope>NUCLEOTIDE SEQUENCE</scope>
    <source>
        <strain evidence="1">MADBK_172401_WGS</strain>
        <tissue evidence="1">Digestive gland</tissue>
    </source>
</reference>
<name>A0A8J4Y084_CHIOP</name>
<gene>
    <name evidence="1" type="ORF">GWK47_007629</name>
</gene>
<dbReference type="AlphaFoldDB" id="A0A8J4Y084"/>
<protein>
    <submittedName>
        <fullName evidence="1">Uncharacterized protein</fullName>
    </submittedName>
</protein>
<evidence type="ECO:0000313" key="1">
    <source>
        <dbReference type="EMBL" id="KAG0718495.1"/>
    </source>
</evidence>